<evidence type="ECO:0000256" key="1">
    <source>
        <dbReference type="ARBA" id="ARBA00007946"/>
    </source>
</evidence>
<organism evidence="3">
    <name type="scientific">Ganoderma boninense</name>
    <dbReference type="NCBI Taxonomy" id="34458"/>
    <lineage>
        <taxon>Eukaryota</taxon>
        <taxon>Fungi</taxon>
        <taxon>Dikarya</taxon>
        <taxon>Basidiomycota</taxon>
        <taxon>Agaricomycotina</taxon>
        <taxon>Agaricomycetes</taxon>
        <taxon>Polyporales</taxon>
        <taxon>Polyporaceae</taxon>
        <taxon>Ganoderma</taxon>
    </lineage>
</organism>
<proteinExistence type="inferred from homology"/>
<dbReference type="SUPFAM" id="SSF48576">
    <property type="entry name" value="Terpenoid synthases"/>
    <property type="match status" value="1"/>
</dbReference>
<reference evidence="3" key="1">
    <citation type="submission" date="2019-10" db="EMBL/GenBank/DDBJ databases">
        <authorList>
            <person name="Nor Muhammad N."/>
        </authorList>
    </citation>
    <scope>NUCLEOTIDE SEQUENCE</scope>
</reference>
<dbReference type="InterPro" id="IPR024652">
    <property type="entry name" value="Trichodiene_synth"/>
</dbReference>
<dbReference type="AlphaFoldDB" id="A0A5K1K460"/>
<accession>A0A5K1K460</accession>
<gene>
    <name evidence="3" type="primary">F6K8L6</name>
</gene>
<dbReference type="InterPro" id="IPR008949">
    <property type="entry name" value="Isoprenoid_synthase_dom_sf"/>
</dbReference>
<protein>
    <submittedName>
        <fullName evidence="3">Sec14 protein</fullName>
    </submittedName>
</protein>
<name>A0A5K1K460_9APHY</name>
<dbReference type="EMBL" id="LR728983">
    <property type="protein sequence ID" value="VWP00960.1"/>
    <property type="molecule type" value="Genomic_DNA"/>
</dbReference>
<evidence type="ECO:0000313" key="3">
    <source>
        <dbReference type="EMBL" id="VWP00960.1"/>
    </source>
</evidence>
<keyword evidence="2" id="KW-0456">Lyase</keyword>
<dbReference type="Pfam" id="PF06330">
    <property type="entry name" value="TRI5"/>
    <property type="match status" value="1"/>
</dbReference>
<evidence type="ECO:0000256" key="2">
    <source>
        <dbReference type="ARBA" id="ARBA00023239"/>
    </source>
</evidence>
<dbReference type="Gene3D" id="1.10.600.10">
    <property type="entry name" value="Farnesyl Diphosphate Synthase"/>
    <property type="match status" value="1"/>
</dbReference>
<sequence>MLATPSPSASADHCPLVRITEETKEPLVEVKVLIQDFLNRSDYRSPGSPCDHELRRKLTEELSTWPPDIKPTLVAKIMDGSCVYAEATYGHTTHEHRYFIALYTACLMYVDDLGERNLDAVKRFTSRFAKGERQLDPILQRLAGLLGRAHDLWTQFGADAIVAGTLDAVTAMYIEFTTQGMVVVPSATRFPYYLRTRAGLGPPYIHFIFMGDWRTTPESYLQLLPYMEHWTLGAKLSFYKEELAGETNNYVHLRASAEESSAASILRQLVEEVLESAAKISALTSDDPELDGLWQRYLQGYLEFSLKAKRYRLAELGHQP</sequence>
<dbReference type="GO" id="GO:0016838">
    <property type="term" value="F:carbon-oxygen lyase activity, acting on phosphates"/>
    <property type="evidence" value="ECO:0007669"/>
    <property type="project" value="InterPro"/>
</dbReference>
<comment type="similarity">
    <text evidence="1">Belongs to the trichodiene synthase family.</text>
</comment>